<feature type="region of interest" description="Disordered" evidence="8">
    <location>
        <begin position="26"/>
        <end position="49"/>
    </location>
</feature>
<dbReference type="InterPro" id="IPR009094">
    <property type="entry name" value="DiS-bond_isomerase_DsbC/G_N_sf"/>
</dbReference>
<keyword evidence="3 7" id="KW-0732">Signal</keyword>
<dbReference type="PANTHER" id="PTHR35272:SF3">
    <property type="entry name" value="THIOL:DISULFIDE INTERCHANGE PROTEIN DSBC"/>
    <property type="match status" value="1"/>
</dbReference>
<evidence type="ECO:0000259" key="10">
    <source>
        <dbReference type="Pfam" id="PF13098"/>
    </source>
</evidence>
<evidence type="ECO:0000256" key="2">
    <source>
        <dbReference type="ARBA" id="ARBA00009813"/>
    </source>
</evidence>
<evidence type="ECO:0000313" key="11">
    <source>
        <dbReference type="EMBL" id="GAA0224067.1"/>
    </source>
</evidence>
<dbReference type="PANTHER" id="PTHR35272">
    <property type="entry name" value="THIOL:DISULFIDE INTERCHANGE PROTEIN DSBC-RELATED"/>
    <property type="match status" value="1"/>
</dbReference>
<evidence type="ECO:0000259" key="9">
    <source>
        <dbReference type="Pfam" id="PF10411"/>
    </source>
</evidence>
<dbReference type="InterPro" id="IPR033954">
    <property type="entry name" value="DiS-bond_Isoase_DsbC/G"/>
</dbReference>
<dbReference type="InterPro" id="IPR051470">
    <property type="entry name" value="Thiol:disulfide_interchange"/>
</dbReference>
<protein>
    <recommendedName>
        <fullName evidence="7">Thiol:disulfide interchange protein</fullName>
    </recommendedName>
</protein>
<dbReference type="RefSeq" id="WP_325123740.1">
    <property type="nucleotide sequence ID" value="NZ_BAAAFN010000009.1"/>
</dbReference>
<comment type="function">
    <text evidence="7">Required for disulfide bond formation in some periplasmic proteins. Acts by transferring its disulfide bond to other proteins and is reduced in the process.</text>
</comment>
<evidence type="ECO:0000256" key="5">
    <source>
        <dbReference type="ARBA" id="ARBA00023157"/>
    </source>
</evidence>
<sequence>MKFSLSLAALLLCGSLPALAQPPADQILSTQPSSSQAAPAETPARDGTADRVLSTAPAQADSAQAVSRVFEQRFPGIHVDAVRVTPMAGIFEIQVGMDLLYTDAQVDYVLQGSMIDARARRDLTAERLEALQQVAFGSLPLDHAIKQVKGTGARKVAVFEDPNCGYCKQLHRTLEDVDNVTVYTFLFPILTPDSATRSRDIWCAADPAKAWKSWMLEGKDPAKAECDTPIQDNLALGRKLNVQGTPALFFADGTRVNGALPLEALKQKLAAQG</sequence>
<keyword evidence="12" id="KW-1185">Reference proteome</keyword>
<dbReference type="InterPro" id="IPR012336">
    <property type="entry name" value="Thioredoxin-like_fold"/>
</dbReference>
<comment type="subcellular location">
    <subcellularLocation>
        <location evidence="1 7">Periplasm</location>
    </subcellularLocation>
</comment>
<evidence type="ECO:0000256" key="1">
    <source>
        <dbReference type="ARBA" id="ARBA00004418"/>
    </source>
</evidence>
<organism evidence="11 12">
    <name type="scientific">Castellaniella daejeonensis</name>
    <dbReference type="NCBI Taxonomy" id="659013"/>
    <lineage>
        <taxon>Bacteria</taxon>
        <taxon>Pseudomonadati</taxon>
        <taxon>Pseudomonadota</taxon>
        <taxon>Betaproteobacteria</taxon>
        <taxon>Burkholderiales</taxon>
        <taxon>Alcaligenaceae</taxon>
        <taxon>Castellaniella</taxon>
    </lineage>
</organism>
<keyword evidence="5" id="KW-1015">Disulfide bond</keyword>
<dbReference type="Gene3D" id="3.10.450.70">
    <property type="entry name" value="Disulphide bond isomerase, DsbC/G, N-terminal"/>
    <property type="match status" value="1"/>
</dbReference>
<dbReference type="Pfam" id="PF13098">
    <property type="entry name" value="Thioredoxin_2"/>
    <property type="match status" value="1"/>
</dbReference>
<feature type="domain" description="Disulphide bond isomerase DsbC/G N-terminal" evidence="9">
    <location>
        <begin position="58"/>
        <end position="125"/>
    </location>
</feature>
<evidence type="ECO:0000256" key="6">
    <source>
        <dbReference type="ARBA" id="ARBA00023284"/>
    </source>
</evidence>
<evidence type="ECO:0000256" key="8">
    <source>
        <dbReference type="SAM" id="MobiDB-lite"/>
    </source>
</evidence>
<accession>A0ABP3D6H2</accession>
<dbReference type="Proteomes" id="UP001501176">
    <property type="component" value="Unassembled WGS sequence"/>
</dbReference>
<comment type="caution">
    <text evidence="11">The sequence shown here is derived from an EMBL/GenBank/DDBJ whole genome shotgun (WGS) entry which is preliminary data.</text>
</comment>
<comment type="similarity">
    <text evidence="2 7">Belongs to the thioredoxin family. DsbC subfamily.</text>
</comment>
<feature type="domain" description="Thioredoxin-like fold" evidence="10">
    <location>
        <begin position="148"/>
        <end position="269"/>
    </location>
</feature>
<dbReference type="PROSITE" id="PS00194">
    <property type="entry name" value="THIOREDOXIN_1"/>
    <property type="match status" value="1"/>
</dbReference>
<gene>
    <name evidence="11" type="primary">dsbC</name>
    <name evidence="11" type="ORF">GCM10009125_11330</name>
</gene>
<dbReference type="Gene3D" id="3.40.30.10">
    <property type="entry name" value="Glutaredoxin"/>
    <property type="match status" value="1"/>
</dbReference>
<evidence type="ECO:0000256" key="4">
    <source>
        <dbReference type="ARBA" id="ARBA00022764"/>
    </source>
</evidence>
<dbReference type="InterPro" id="IPR018950">
    <property type="entry name" value="DiS-bond_isomerase_DsbC/G_N"/>
</dbReference>
<evidence type="ECO:0000313" key="12">
    <source>
        <dbReference type="Proteomes" id="UP001501176"/>
    </source>
</evidence>
<evidence type="ECO:0000256" key="3">
    <source>
        <dbReference type="ARBA" id="ARBA00022729"/>
    </source>
</evidence>
<feature type="signal peptide" evidence="7">
    <location>
        <begin position="1"/>
        <end position="20"/>
    </location>
</feature>
<reference evidence="12" key="1">
    <citation type="journal article" date="2019" name="Int. J. Syst. Evol. Microbiol.">
        <title>The Global Catalogue of Microorganisms (GCM) 10K type strain sequencing project: providing services to taxonomists for standard genome sequencing and annotation.</title>
        <authorList>
            <consortium name="The Broad Institute Genomics Platform"/>
            <consortium name="The Broad Institute Genome Sequencing Center for Infectious Disease"/>
            <person name="Wu L."/>
            <person name="Ma J."/>
        </authorList>
    </citation>
    <scope>NUCLEOTIDE SEQUENCE [LARGE SCALE GENOMIC DNA]</scope>
    <source>
        <strain evidence="12">JCM 16240</strain>
    </source>
</reference>
<dbReference type="InterPro" id="IPR017937">
    <property type="entry name" value="Thioredoxin_CS"/>
</dbReference>
<dbReference type="InterPro" id="IPR036249">
    <property type="entry name" value="Thioredoxin-like_sf"/>
</dbReference>
<dbReference type="Pfam" id="PF10411">
    <property type="entry name" value="DsbC_N"/>
    <property type="match status" value="1"/>
</dbReference>
<name>A0ABP3D6H2_9BURK</name>
<feature type="compositionally biased region" description="Low complexity" evidence="8">
    <location>
        <begin position="29"/>
        <end position="42"/>
    </location>
</feature>
<dbReference type="CDD" id="cd03020">
    <property type="entry name" value="DsbA_DsbC_DsbG"/>
    <property type="match status" value="1"/>
</dbReference>
<dbReference type="SUPFAM" id="SSF52833">
    <property type="entry name" value="Thioredoxin-like"/>
    <property type="match status" value="1"/>
</dbReference>
<evidence type="ECO:0000256" key="7">
    <source>
        <dbReference type="RuleBase" id="RU364038"/>
    </source>
</evidence>
<feature type="chain" id="PRO_5044972119" description="Thiol:disulfide interchange protein" evidence="7">
    <location>
        <begin position="21"/>
        <end position="273"/>
    </location>
</feature>
<dbReference type="EMBL" id="BAAAFN010000009">
    <property type="protein sequence ID" value="GAA0224067.1"/>
    <property type="molecule type" value="Genomic_DNA"/>
</dbReference>
<proteinExistence type="inferred from homology"/>
<keyword evidence="4 7" id="KW-0574">Periplasm</keyword>
<keyword evidence="6 7" id="KW-0676">Redox-active center</keyword>
<dbReference type="SUPFAM" id="SSF54423">
    <property type="entry name" value="DsbC/DsbG N-terminal domain-like"/>
    <property type="match status" value="1"/>
</dbReference>